<proteinExistence type="predicted"/>
<organism evidence="1 2">
    <name type="scientific">Hominibacterium faecale</name>
    <dbReference type="NCBI Taxonomy" id="2839743"/>
    <lineage>
        <taxon>Bacteria</taxon>
        <taxon>Bacillati</taxon>
        <taxon>Bacillota</taxon>
        <taxon>Clostridia</taxon>
        <taxon>Peptostreptococcales</taxon>
        <taxon>Anaerovoracaceae</taxon>
        <taxon>Hominibacterium</taxon>
    </lineage>
</organism>
<comment type="caution">
    <text evidence="1">The sequence shown here is derived from an EMBL/GenBank/DDBJ whole genome shotgun (WGS) entry which is preliminary data.</text>
</comment>
<name>A0A9J6QYY9_9FIRM</name>
<accession>A0A9J6QYY9</accession>
<keyword evidence="2" id="KW-1185">Reference proteome</keyword>
<protein>
    <submittedName>
        <fullName evidence="1">YqaE/Pmp3 family membrane protein</fullName>
    </submittedName>
</protein>
<dbReference type="RefSeq" id="WP_148398403.1">
    <property type="nucleotide sequence ID" value="NZ_JAJAGH010000009.1"/>
</dbReference>
<dbReference type="Proteomes" id="UP001065549">
    <property type="component" value="Unassembled WGS sequence"/>
</dbReference>
<dbReference type="EMBL" id="JAOSHN010000012">
    <property type="protein sequence ID" value="MCU7380688.1"/>
    <property type="molecule type" value="Genomic_DNA"/>
</dbReference>
<gene>
    <name evidence="1" type="ORF">OBO34_20450</name>
</gene>
<evidence type="ECO:0000313" key="1">
    <source>
        <dbReference type="EMBL" id="MCU7380688.1"/>
    </source>
</evidence>
<dbReference type="AlphaFoldDB" id="A0A9J6QYY9"/>
<reference evidence="1" key="1">
    <citation type="submission" date="2022-09" db="EMBL/GenBank/DDBJ databases">
        <title>Culturomic study of gut microbiota in children with autism spectrum disorder.</title>
        <authorList>
            <person name="Efimov B.A."/>
            <person name="Chaplin A.V."/>
            <person name="Sokolova S.R."/>
            <person name="Pikina A.P."/>
            <person name="Korzhanova M."/>
            <person name="Belova V."/>
            <person name="Korostin D."/>
        </authorList>
    </citation>
    <scope>NUCLEOTIDE SEQUENCE</scope>
    <source>
        <strain evidence="1">ASD5510</strain>
    </source>
</reference>
<evidence type="ECO:0000313" key="2">
    <source>
        <dbReference type="Proteomes" id="UP001065549"/>
    </source>
</evidence>
<sequence length="33" mass="3671">MGKQENVSLMKQNPAFFIPPMGVFYKNGIGKAK</sequence>